<evidence type="ECO:0000313" key="2">
    <source>
        <dbReference type="EMBL" id="ATZ16820.1"/>
    </source>
</evidence>
<dbReference type="Pfam" id="PF13274">
    <property type="entry name" value="SocA_Panacea"/>
    <property type="match status" value="1"/>
</dbReference>
<evidence type="ECO:0000259" key="1">
    <source>
        <dbReference type="Pfam" id="PF13274"/>
    </source>
</evidence>
<reference evidence="2 3" key="1">
    <citation type="submission" date="2017-11" db="EMBL/GenBank/DDBJ databases">
        <title>Genome sequence of Entomoplasma luminosum PIMN-1 (ATCC 49195).</title>
        <authorList>
            <person name="Lo W.-S."/>
            <person name="Gasparich G.E."/>
            <person name="Kuo C.-H."/>
        </authorList>
    </citation>
    <scope>NUCLEOTIDE SEQUENCE [LARGE SCALE GENOMIC DNA]</scope>
    <source>
        <strain evidence="2 3">PIMN-1</strain>
    </source>
</reference>
<name>A0A2K8NSK2_9MOLU</name>
<evidence type="ECO:0000313" key="3">
    <source>
        <dbReference type="Proteomes" id="UP000232063"/>
    </source>
</evidence>
<dbReference type="OrthoDB" id="9813053at2"/>
<proteinExistence type="predicted"/>
<dbReference type="KEGG" id="elj:ELUMI_v1c00920"/>
<dbReference type="Proteomes" id="UP000232063">
    <property type="component" value="Chromosome"/>
</dbReference>
<feature type="domain" description="Antitoxin SocA-like Panacea" evidence="1">
    <location>
        <begin position="53"/>
        <end position="169"/>
    </location>
</feature>
<sequence length="198" mass="23657">MNVEYIKNIISEREEFNSFFELETHDIEKLWFAINQFFIMAKENNFTVYKTHLLKFISILELEYVKEAGNFFTGQKLIKMENGPVPSKFDDFLKEIIKCNKNCNTFPFNVKMVGITEPKAIVEWNNNFETFDIFTSKFQLEIIKASVEIIFEEKTVLNLSNYTHKYKSWITAKMNKEINLFDEIIDEERKKEMEMIYG</sequence>
<keyword evidence="3" id="KW-1185">Reference proteome</keyword>
<dbReference type="InterPro" id="IPR025272">
    <property type="entry name" value="SocA_Panacea"/>
</dbReference>
<gene>
    <name evidence="2" type="ORF">ELUMI_v1c00920</name>
</gene>
<accession>A0A2K8NSK2</accession>
<organism evidence="2 3">
    <name type="scientific">Williamsoniiplasma luminosum</name>
    <dbReference type="NCBI Taxonomy" id="214888"/>
    <lineage>
        <taxon>Bacteria</taxon>
        <taxon>Bacillati</taxon>
        <taxon>Mycoplasmatota</taxon>
        <taxon>Mollicutes</taxon>
        <taxon>Entomoplasmatales</taxon>
        <taxon>Williamsoniiplasma</taxon>
    </lineage>
</organism>
<protein>
    <recommendedName>
        <fullName evidence="1">Antitoxin SocA-like Panacea domain-containing protein</fullName>
    </recommendedName>
</protein>
<dbReference type="AlphaFoldDB" id="A0A2K8NSK2"/>
<dbReference type="EMBL" id="CP024963">
    <property type="protein sequence ID" value="ATZ16820.1"/>
    <property type="molecule type" value="Genomic_DNA"/>
</dbReference>